<evidence type="ECO:0000313" key="2">
    <source>
        <dbReference type="Proteomes" id="UP000216498"/>
    </source>
</evidence>
<gene>
    <name evidence="1" type="ORF">CIL03_17095</name>
</gene>
<dbReference type="Proteomes" id="UP000216498">
    <property type="component" value="Unassembled WGS sequence"/>
</dbReference>
<accession>A0A265N5K5</accession>
<evidence type="ECO:0000313" key="1">
    <source>
        <dbReference type="EMBL" id="OZU87313.1"/>
    </source>
</evidence>
<keyword evidence="2" id="KW-1185">Reference proteome</keyword>
<reference evidence="1 2" key="1">
    <citation type="submission" date="2017-08" db="EMBL/GenBank/DDBJ databases">
        <title>Virgibacillus indicus sp. nov. and Virgibacillus profoundi sp. nov, two moderately halophilic bacteria isolated from marine sediment by using the Microfluidic Streak Plate.</title>
        <authorList>
            <person name="Xu B."/>
            <person name="Hu B."/>
            <person name="Wang J."/>
            <person name="Zhu Y."/>
            <person name="Huang L."/>
            <person name="Du W."/>
            <person name="Huang Y."/>
        </authorList>
    </citation>
    <scope>NUCLEOTIDE SEQUENCE [LARGE SCALE GENOMIC DNA]</scope>
    <source>
        <strain evidence="1 2">IO3-P2-C2</strain>
    </source>
</reference>
<sequence length="88" mass="9858">MEEVLGQALEVIKNEVAVHNGKEDNLNHIDRNKQIESETLQLIKGVKDSFSPVELGKFVKELLAEAEKIKTIETFKLEDIPSGTCYSS</sequence>
<dbReference type="RefSeq" id="WP_094887102.1">
    <property type="nucleotide sequence ID" value="NZ_NPMS01000011.1"/>
</dbReference>
<name>A0A265N5K5_9BACI</name>
<comment type="caution">
    <text evidence="1">The sequence shown here is derived from an EMBL/GenBank/DDBJ whole genome shotgun (WGS) entry which is preliminary data.</text>
</comment>
<dbReference type="AlphaFoldDB" id="A0A265N5K5"/>
<dbReference type="OrthoDB" id="9924612at2"/>
<proteinExistence type="predicted"/>
<organism evidence="1 2">
    <name type="scientific">Virgibacillus indicus</name>
    <dbReference type="NCBI Taxonomy" id="2024554"/>
    <lineage>
        <taxon>Bacteria</taxon>
        <taxon>Bacillati</taxon>
        <taxon>Bacillota</taxon>
        <taxon>Bacilli</taxon>
        <taxon>Bacillales</taxon>
        <taxon>Bacillaceae</taxon>
        <taxon>Virgibacillus</taxon>
    </lineage>
</organism>
<protein>
    <submittedName>
        <fullName evidence="1">Uncharacterized protein</fullName>
    </submittedName>
</protein>
<dbReference type="EMBL" id="NPMS01000011">
    <property type="protein sequence ID" value="OZU87313.1"/>
    <property type="molecule type" value="Genomic_DNA"/>
</dbReference>